<reference evidence="4" key="1">
    <citation type="submission" date="2021-06" db="EMBL/GenBank/DDBJ databases">
        <authorList>
            <person name="Kallberg Y."/>
            <person name="Tangrot J."/>
            <person name="Rosling A."/>
        </authorList>
    </citation>
    <scope>NUCLEOTIDE SEQUENCE</scope>
    <source>
        <strain evidence="4">FL130A</strain>
    </source>
</reference>
<accession>A0A9N8VL82</accession>
<proteinExistence type="inferred from homology"/>
<dbReference type="GO" id="GO:0051131">
    <property type="term" value="P:chaperone-mediated protein complex assembly"/>
    <property type="evidence" value="ECO:0007669"/>
    <property type="project" value="TreeGrafter"/>
</dbReference>
<evidence type="ECO:0000259" key="3">
    <source>
        <dbReference type="PROSITE" id="PS51203"/>
    </source>
</evidence>
<evidence type="ECO:0000313" key="4">
    <source>
        <dbReference type="EMBL" id="CAG8458856.1"/>
    </source>
</evidence>
<dbReference type="GO" id="GO:0051087">
    <property type="term" value="F:protein-folding chaperone binding"/>
    <property type="evidence" value="ECO:0007669"/>
    <property type="project" value="TreeGrafter"/>
</dbReference>
<dbReference type="PROSITE" id="PS51203">
    <property type="entry name" value="CS"/>
    <property type="match status" value="1"/>
</dbReference>
<feature type="compositionally biased region" description="Basic and acidic residues" evidence="2">
    <location>
        <begin position="145"/>
        <end position="177"/>
    </location>
</feature>
<dbReference type="CDD" id="cd06465">
    <property type="entry name" value="p23_hB-ind1_like"/>
    <property type="match status" value="1"/>
</dbReference>
<evidence type="ECO:0000256" key="1">
    <source>
        <dbReference type="ARBA" id="ARBA00025733"/>
    </source>
</evidence>
<evidence type="ECO:0000313" key="5">
    <source>
        <dbReference type="Proteomes" id="UP000789508"/>
    </source>
</evidence>
<dbReference type="OrthoDB" id="1564555at2759"/>
<dbReference type="AlphaFoldDB" id="A0A9N8VL82"/>
<dbReference type="EMBL" id="CAJVPS010000154">
    <property type="protein sequence ID" value="CAG8458856.1"/>
    <property type="molecule type" value="Genomic_DNA"/>
</dbReference>
<dbReference type="GO" id="GO:0006457">
    <property type="term" value="P:protein folding"/>
    <property type="evidence" value="ECO:0007669"/>
    <property type="project" value="TreeGrafter"/>
</dbReference>
<dbReference type="SUPFAM" id="SSF49764">
    <property type="entry name" value="HSP20-like chaperones"/>
    <property type="match status" value="1"/>
</dbReference>
<evidence type="ECO:0000256" key="2">
    <source>
        <dbReference type="SAM" id="MobiDB-lite"/>
    </source>
</evidence>
<dbReference type="PANTHER" id="PTHR22932:SF1">
    <property type="entry name" value="CO-CHAPERONE PROTEIN DAF-41"/>
    <property type="match status" value="1"/>
</dbReference>
<feature type="region of interest" description="Disordered" evidence="2">
    <location>
        <begin position="112"/>
        <end position="177"/>
    </location>
</feature>
<dbReference type="PANTHER" id="PTHR22932">
    <property type="entry name" value="TELOMERASE-BINDING PROTEIN P23 HSP90 CO-CHAPERONE"/>
    <property type="match status" value="1"/>
</dbReference>
<dbReference type="GO" id="GO:0005829">
    <property type="term" value="C:cytosol"/>
    <property type="evidence" value="ECO:0007669"/>
    <property type="project" value="TreeGrafter"/>
</dbReference>
<dbReference type="GO" id="GO:0005634">
    <property type="term" value="C:nucleus"/>
    <property type="evidence" value="ECO:0007669"/>
    <property type="project" value="TreeGrafter"/>
</dbReference>
<comment type="caution">
    <text evidence="4">The sequence shown here is derived from an EMBL/GenBank/DDBJ whole genome shotgun (WGS) entry which is preliminary data.</text>
</comment>
<gene>
    <name evidence="4" type="ORF">ALEPTO_LOCUS1426</name>
</gene>
<dbReference type="Proteomes" id="UP000789508">
    <property type="component" value="Unassembled WGS sequence"/>
</dbReference>
<feature type="compositionally biased region" description="Polar residues" evidence="2">
    <location>
        <begin position="131"/>
        <end position="140"/>
    </location>
</feature>
<dbReference type="Pfam" id="PF04969">
    <property type="entry name" value="CS"/>
    <property type="match status" value="1"/>
</dbReference>
<name>A0A9N8VL82_9GLOM</name>
<dbReference type="GO" id="GO:0051879">
    <property type="term" value="F:Hsp90 protein binding"/>
    <property type="evidence" value="ECO:0007669"/>
    <property type="project" value="InterPro"/>
</dbReference>
<dbReference type="InterPro" id="IPR008978">
    <property type="entry name" value="HSP20-like_chaperone"/>
</dbReference>
<organism evidence="4 5">
    <name type="scientific">Ambispora leptoticha</name>
    <dbReference type="NCBI Taxonomy" id="144679"/>
    <lineage>
        <taxon>Eukaryota</taxon>
        <taxon>Fungi</taxon>
        <taxon>Fungi incertae sedis</taxon>
        <taxon>Mucoromycota</taxon>
        <taxon>Glomeromycotina</taxon>
        <taxon>Glomeromycetes</taxon>
        <taxon>Archaeosporales</taxon>
        <taxon>Ambisporaceae</taxon>
        <taxon>Ambispora</taxon>
    </lineage>
</organism>
<protein>
    <submittedName>
        <fullName evidence="4">13597_t:CDS:1</fullName>
    </submittedName>
</protein>
<feature type="domain" description="CS" evidence="3">
    <location>
        <begin position="5"/>
        <end position="95"/>
    </location>
</feature>
<dbReference type="InterPro" id="IPR007052">
    <property type="entry name" value="CS_dom"/>
</dbReference>
<dbReference type="FunFam" id="2.60.40.790:FF:000013">
    <property type="entry name" value="Very-long-chain (3R)-3-hydroxyacyl-CoA dehydratase"/>
    <property type="match status" value="1"/>
</dbReference>
<feature type="compositionally biased region" description="Acidic residues" evidence="2">
    <location>
        <begin position="114"/>
        <end position="129"/>
    </location>
</feature>
<keyword evidence="5" id="KW-1185">Reference proteome</keyword>
<comment type="similarity">
    <text evidence="1">Belongs to the p23/wos2 family.</text>
</comment>
<dbReference type="InterPro" id="IPR045250">
    <property type="entry name" value="p23-like"/>
</dbReference>
<dbReference type="Gene3D" id="2.60.40.790">
    <property type="match status" value="1"/>
</dbReference>
<sequence length="177" mass="20147">MSSTPLHPEVLWAQRTDVIYVTINLSDVNEPELEVTKDKISFKGKGGAEQKLYAFELNLYQEINPEASKQSQTGRSIFLVLDKAEHGQSYWPRLTKEKVKLPYLKTDFSKWKDEDEEEGGDQDALELPELETTSDSTKINTEPVAVEKQEAKEPEGAEKTEKAEEAEKTENEVQNEK</sequence>